<feature type="compositionally biased region" description="Basic residues" evidence="1">
    <location>
        <begin position="233"/>
        <end position="253"/>
    </location>
</feature>
<evidence type="ECO:0000313" key="3">
    <source>
        <dbReference type="Proteomes" id="UP000233727"/>
    </source>
</evidence>
<name>A0A2N3QNT3_9BIFI</name>
<feature type="region of interest" description="Disordered" evidence="1">
    <location>
        <begin position="190"/>
        <end position="253"/>
    </location>
</feature>
<dbReference type="Proteomes" id="UP000233727">
    <property type="component" value="Unassembled WGS sequence"/>
</dbReference>
<evidence type="ECO:0000313" key="2">
    <source>
        <dbReference type="EMBL" id="PKU93348.1"/>
    </source>
</evidence>
<comment type="caution">
    <text evidence="2">The sequence shown here is derived from an EMBL/GenBank/DDBJ whole genome shotgun (WGS) entry which is preliminary data.</text>
</comment>
<evidence type="ECO:0000256" key="1">
    <source>
        <dbReference type="SAM" id="MobiDB-lite"/>
    </source>
</evidence>
<protein>
    <submittedName>
        <fullName evidence="2">Uncharacterized protein</fullName>
    </submittedName>
</protein>
<gene>
    <name evidence="2" type="ORF">CQR47_0122</name>
</gene>
<feature type="compositionally biased region" description="Low complexity" evidence="1">
    <location>
        <begin position="122"/>
        <end position="132"/>
    </location>
</feature>
<proteinExistence type="predicted"/>
<dbReference type="EMBL" id="PCGY01000002">
    <property type="protein sequence ID" value="PKU93348.1"/>
    <property type="molecule type" value="Genomic_DNA"/>
</dbReference>
<dbReference type="AlphaFoldDB" id="A0A2N3QNT3"/>
<sequence>MGMRSTYTFEYGDETGTLEYGRLDTGEAFVKETGSGDITQFCYDAPARETTITFRETEDYSLEDVADTLRGDAENLFIGDIAEILGFWNVPYVKDEKSHFPPHHPARQVVTSSGRRSHVRYGRSAGARVPRASARRRVARGGRGLLRGHGFACGPTAARLRAGGAPATAARASVPVACGMVGWDGRQRVAGPGSPPCLHRRRQAPDETPPGSRPRWTCDPLSQGSRSREVRHGSHSARRTSHKVSRSRPRRPG</sequence>
<organism evidence="2 3">
    <name type="scientific">Bifidobacterium thermophilum</name>
    <dbReference type="NCBI Taxonomy" id="33905"/>
    <lineage>
        <taxon>Bacteria</taxon>
        <taxon>Bacillati</taxon>
        <taxon>Actinomycetota</taxon>
        <taxon>Actinomycetes</taxon>
        <taxon>Bifidobacteriales</taxon>
        <taxon>Bifidobacteriaceae</taxon>
        <taxon>Bifidobacterium</taxon>
    </lineage>
</organism>
<reference evidence="2 3" key="1">
    <citation type="submission" date="2017-10" db="EMBL/GenBank/DDBJ databases">
        <title>Bifidobacterium genomics.</title>
        <authorList>
            <person name="Lugli G.A."/>
            <person name="Milani C."/>
            <person name="Mancabelli L."/>
        </authorList>
    </citation>
    <scope>NUCLEOTIDE SEQUENCE [LARGE SCALE GENOMIC DNA]</scope>
    <source>
        <strain evidence="2 3">1542B</strain>
    </source>
</reference>
<accession>A0A2N3QNT3</accession>
<feature type="region of interest" description="Disordered" evidence="1">
    <location>
        <begin position="99"/>
        <end position="136"/>
    </location>
</feature>